<dbReference type="PANTHER" id="PTHR43877:SF2">
    <property type="entry name" value="AMINOALKYLPHOSPHONATE N-ACETYLTRANSFERASE-RELATED"/>
    <property type="match status" value="1"/>
</dbReference>
<evidence type="ECO:0000313" key="4">
    <source>
        <dbReference type="EMBL" id="ACL77210.1"/>
    </source>
</evidence>
<name>B8I8B0_RUMCH</name>
<gene>
    <name evidence="4" type="ordered locus">Ccel_2916</name>
</gene>
<protein>
    <submittedName>
        <fullName evidence="4">GCN5-related N-acetyltransferase</fullName>
    </submittedName>
</protein>
<dbReference type="Gene3D" id="3.40.630.30">
    <property type="match status" value="1"/>
</dbReference>
<sequence>MNYSFIIRKATLEDAPAIATIIQEAFKKYMQDAGLSVMMDALTENIETIEADIVEKEVYIALIDDKPVGTIRIKLLPDKTAYISRFGVMLDYHNIGIGKSLMNLVDKILKSHGVKKVSLHTASKYRDLIRFYYARDFYVESISTDRGYIRALLVKEYS</sequence>
<dbReference type="RefSeq" id="WP_015926277.1">
    <property type="nucleotide sequence ID" value="NC_011898.1"/>
</dbReference>
<dbReference type="GO" id="GO:0016747">
    <property type="term" value="F:acyltransferase activity, transferring groups other than amino-acyl groups"/>
    <property type="evidence" value="ECO:0007669"/>
    <property type="project" value="InterPro"/>
</dbReference>
<evidence type="ECO:0000256" key="1">
    <source>
        <dbReference type="ARBA" id="ARBA00022679"/>
    </source>
</evidence>
<keyword evidence="2" id="KW-0012">Acyltransferase</keyword>
<dbReference type="STRING" id="394503.Ccel_2916"/>
<evidence type="ECO:0000259" key="3">
    <source>
        <dbReference type="PROSITE" id="PS51186"/>
    </source>
</evidence>
<dbReference type="KEGG" id="cce:Ccel_2916"/>
<evidence type="ECO:0000313" key="5">
    <source>
        <dbReference type="Proteomes" id="UP000001349"/>
    </source>
</evidence>
<dbReference type="PROSITE" id="PS51186">
    <property type="entry name" value="GNAT"/>
    <property type="match status" value="1"/>
</dbReference>
<keyword evidence="1 4" id="KW-0808">Transferase</keyword>
<dbReference type="CDD" id="cd04301">
    <property type="entry name" value="NAT_SF"/>
    <property type="match status" value="1"/>
</dbReference>
<dbReference type="EMBL" id="CP001348">
    <property type="protein sequence ID" value="ACL77210.1"/>
    <property type="molecule type" value="Genomic_DNA"/>
</dbReference>
<dbReference type="Proteomes" id="UP000001349">
    <property type="component" value="Chromosome"/>
</dbReference>
<dbReference type="OrthoDB" id="2111574at2"/>
<accession>B8I8B0</accession>
<feature type="domain" description="N-acetyltransferase" evidence="3">
    <location>
        <begin position="5"/>
        <end position="158"/>
    </location>
</feature>
<organism evidence="4 5">
    <name type="scientific">Ruminiclostridium cellulolyticum (strain ATCC 35319 / DSM 5812 / JCM 6584 / H10)</name>
    <name type="common">Clostridium cellulolyticum</name>
    <dbReference type="NCBI Taxonomy" id="394503"/>
    <lineage>
        <taxon>Bacteria</taxon>
        <taxon>Bacillati</taxon>
        <taxon>Bacillota</taxon>
        <taxon>Clostridia</taxon>
        <taxon>Eubacteriales</taxon>
        <taxon>Oscillospiraceae</taxon>
        <taxon>Ruminiclostridium</taxon>
    </lineage>
</organism>
<proteinExistence type="predicted"/>
<dbReference type="PANTHER" id="PTHR43877">
    <property type="entry name" value="AMINOALKYLPHOSPHONATE N-ACETYLTRANSFERASE-RELATED-RELATED"/>
    <property type="match status" value="1"/>
</dbReference>
<keyword evidence="5" id="KW-1185">Reference proteome</keyword>
<dbReference type="InterPro" id="IPR000182">
    <property type="entry name" value="GNAT_dom"/>
</dbReference>
<evidence type="ECO:0000256" key="2">
    <source>
        <dbReference type="ARBA" id="ARBA00023315"/>
    </source>
</evidence>
<dbReference type="Pfam" id="PF00583">
    <property type="entry name" value="Acetyltransf_1"/>
    <property type="match status" value="1"/>
</dbReference>
<dbReference type="InterPro" id="IPR016181">
    <property type="entry name" value="Acyl_CoA_acyltransferase"/>
</dbReference>
<reference evidence="4 5" key="1">
    <citation type="submission" date="2009-01" db="EMBL/GenBank/DDBJ databases">
        <title>Complete sequence of Clostridium cellulolyticum H10.</title>
        <authorList>
            <consortium name="US DOE Joint Genome Institute"/>
            <person name="Lucas S."/>
            <person name="Copeland A."/>
            <person name="Lapidus A."/>
            <person name="Glavina del Rio T."/>
            <person name="Dalin E."/>
            <person name="Tice H."/>
            <person name="Bruce D."/>
            <person name="Goodwin L."/>
            <person name="Pitluck S."/>
            <person name="Chertkov O."/>
            <person name="Saunders E."/>
            <person name="Brettin T."/>
            <person name="Detter J.C."/>
            <person name="Han C."/>
            <person name="Larimer F."/>
            <person name="Land M."/>
            <person name="Hauser L."/>
            <person name="Kyrpides N."/>
            <person name="Ivanova N."/>
            <person name="Zhou J."/>
            <person name="Richardson P."/>
        </authorList>
    </citation>
    <scope>NUCLEOTIDE SEQUENCE [LARGE SCALE GENOMIC DNA]</scope>
    <source>
        <strain evidence="5">ATCC 35319 / DSM 5812 / JCM 6584 / H10</strain>
    </source>
</reference>
<dbReference type="InterPro" id="IPR050832">
    <property type="entry name" value="Bact_Acetyltransf"/>
</dbReference>
<dbReference type="HOGENOM" id="CLU_131911_0_0_9"/>
<dbReference type="SUPFAM" id="SSF55729">
    <property type="entry name" value="Acyl-CoA N-acyltransferases (Nat)"/>
    <property type="match status" value="1"/>
</dbReference>
<dbReference type="AlphaFoldDB" id="B8I8B0"/>
<dbReference type="eggNOG" id="COG1246">
    <property type="taxonomic scope" value="Bacteria"/>
</dbReference>